<evidence type="ECO:0008006" key="3">
    <source>
        <dbReference type="Google" id="ProtNLM"/>
    </source>
</evidence>
<organism evidence="1 2">
    <name type="scientific">Pseudonocardia sulfidoxydans NBRC 16205</name>
    <dbReference type="NCBI Taxonomy" id="1223511"/>
    <lineage>
        <taxon>Bacteria</taxon>
        <taxon>Bacillati</taxon>
        <taxon>Actinomycetota</taxon>
        <taxon>Actinomycetes</taxon>
        <taxon>Pseudonocardiales</taxon>
        <taxon>Pseudonocardiaceae</taxon>
        <taxon>Pseudonocardia</taxon>
    </lineage>
</organism>
<dbReference type="InterPro" id="IPR032710">
    <property type="entry name" value="NTF2-like_dom_sf"/>
</dbReference>
<proteinExistence type="predicted"/>
<name>A0A511DHF3_9PSEU</name>
<dbReference type="SUPFAM" id="SSF54427">
    <property type="entry name" value="NTF2-like"/>
    <property type="match status" value="1"/>
</dbReference>
<dbReference type="InterPro" id="IPR009959">
    <property type="entry name" value="Cyclase_SnoaL-like"/>
</dbReference>
<dbReference type="Pfam" id="PF07366">
    <property type="entry name" value="SnoaL"/>
    <property type="match status" value="1"/>
</dbReference>
<evidence type="ECO:0000313" key="2">
    <source>
        <dbReference type="Proteomes" id="UP000321685"/>
    </source>
</evidence>
<evidence type="ECO:0000313" key="1">
    <source>
        <dbReference type="EMBL" id="GEL24222.1"/>
    </source>
</evidence>
<dbReference type="AlphaFoldDB" id="A0A511DHF3"/>
<dbReference type="Proteomes" id="UP000321685">
    <property type="component" value="Unassembled WGS sequence"/>
</dbReference>
<sequence>MFDALSACDEAALAEVIHPDATNREAVREPLACRGRGPAAFVATARWLATAHSGLRWEVREVVQEGDLVVAHTTMSGRQTGPFHVHTADGAIETVFPATGRAFAAPQTHWLRLVDGMVVEHWANRDDMGMAKQLGWVPPGPVYLAKMVLATRRARAAA</sequence>
<keyword evidence="2" id="KW-1185">Reference proteome</keyword>
<dbReference type="Gene3D" id="3.10.450.50">
    <property type="match status" value="1"/>
</dbReference>
<protein>
    <recommendedName>
        <fullName evidence="3">SnoaL-like domain-containing protein</fullName>
    </recommendedName>
</protein>
<gene>
    <name evidence="1" type="ORF">PSU4_31760</name>
</gene>
<dbReference type="EMBL" id="BJVJ01000030">
    <property type="protein sequence ID" value="GEL24222.1"/>
    <property type="molecule type" value="Genomic_DNA"/>
</dbReference>
<comment type="caution">
    <text evidence="1">The sequence shown here is derived from an EMBL/GenBank/DDBJ whole genome shotgun (WGS) entry which is preliminary data.</text>
</comment>
<dbReference type="GO" id="GO:0030638">
    <property type="term" value="P:polyketide metabolic process"/>
    <property type="evidence" value="ECO:0007669"/>
    <property type="project" value="InterPro"/>
</dbReference>
<accession>A0A511DHF3</accession>
<reference evidence="1 2" key="1">
    <citation type="submission" date="2019-07" db="EMBL/GenBank/DDBJ databases">
        <title>Whole genome shotgun sequence of Pseudonocardia sulfidoxydans NBRC 16205.</title>
        <authorList>
            <person name="Hosoyama A."/>
            <person name="Uohara A."/>
            <person name="Ohji S."/>
            <person name="Ichikawa N."/>
        </authorList>
    </citation>
    <scope>NUCLEOTIDE SEQUENCE [LARGE SCALE GENOMIC DNA]</scope>
    <source>
        <strain evidence="1 2">NBRC 16205</strain>
    </source>
</reference>